<keyword evidence="1" id="KW-0479">Metal-binding</keyword>
<dbReference type="PIRSF" id="PIRSF023577">
    <property type="entry name" value="ENOS_interacting"/>
    <property type="match status" value="1"/>
</dbReference>
<dbReference type="PANTHER" id="PTHR13063:SF10">
    <property type="entry name" value="NITRIC OXIDE SYNTHASE-INTERACTING PROTEIN"/>
    <property type="match status" value="1"/>
</dbReference>
<dbReference type="GO" id="GO:0008270">
    <property type="term" value="F:zinc ion binding"/>
    <property type="evidence" value="ECO:0007669"/>
    <property type="project" value="UniProtKB-KW"/>
</dbReference>
<dbReference type="Gene3D" id="3.30.40.10">
    <property type="entry name" value="Zinc/RING finger domain, C3HC4 (zinc finger)"/>
    <property type="match status" value="2"/>
</dbReference>
<dbReference type="InterPro" id="IPR017907">
    <property type="entry name" value="Znf_RING_CS"/>
</dbReference>
<evidence type="ECO:0000256" key="2">
    <source>
        <dbReference type="ARBA" id="ARBA00022771"/>
    </source>
</evidence>
<sequence length="327" mass="35392">MAHSKRNTSLAFFTGYERSLLRTAWGTRKTRLARDAFLPFGSCTLCLLPARDPVACPAGDVFCRECAVENLLAQRAEIARLEKQGVRREELEREEEEREREERVRVEVEDFERVQAGLREGGGMRGFKRGAEEGGGDRKRVAGERAPMPAFWIPSQTPSTAPAPAKPPKLHPLCPASAPANAHALSLKTLTAIHFSLESDPKTREEVPACPSCRKGLSNSTKGVLAVPCGHVVCKACADKFLVKKDGGERLVEGEGEGVRCYVCEADLTGGGEEEGAKEAKGKEGKKKKKKGKEGVKPGLVEIRSDGTGFAGGGKNMVEREGVSFQC</sequence>
<dbReference type="PROSITE" id="PS00518">
    <property type="entry name" value="ZF_RING_1"/>
    <property type="match status" value="1"/>
</dbReference>
<dbReference type="PROSITE" id="PS50089">
    <property type="entry name" value="ZF_RING_2"/>
    <property type="match status" value="1"/>
</dbReference>
<reference evidence="9" key="1">
    <citation type="journal article" date="2020" name="Stud. Mycol.">
        <title>101 Dothideomycetes genomes: a test case for predicting lifestyles and emergence of pathogens.</title>
        <authorList>
            <person name="Haridas S."/>
            <person name="Albert R."/>
            <person name="Binder M."/>
            <person name="Bloem J."/>
            <person name="Labutti K."/>
            <person name="Salamov A."/>
            <person name="Andreopoulos B."/>
            <person name="Baker S."/>
            <person name="Barry K."/>
            <person name="Bills G."/>
            <person name="Bluhm B."/>
            <person name="Cannon C."/>
            <person name="Castanera R."/>
            <person name="Culley D."/>
            <person name="Daum C."/>
            <person name="Ezra D."/>
            <person name="Gonzalez J."/>
            <person name="Henrissat B."/>
            <person name="Kuo A."/>
            <person name="Liang C."/>
            <person name="Lipzen A."/>
            <person name="Lutzoni F."/>
            <person name="Magnuson J."/>
            <person name="Mondo S."/>
            <person name="Nolan M."/>
            <person name="Ohm R."/>
            <person name="Pangilinan J."/>
            <person name="Park H.-J."/>
            <person name="Ramirez L."/>
            <person name="Alfaro M."/>
            <person name="Sun H."/>
            <person name="Tritt A."/>
            <person name="Yoshinaga Y."/>
            <person name="Zwiers L.-H."/>
            <person name="Turgeon B."/>
            <person name="Goodwin S."/>
            <person name="Spatafora J."/>
            <person name="Crous P."/>
            <person name="Grigoriev I."/>
        </authorList>
    </citation>
    <scope>NUCLEOTIDE SEQUENCE</scope>
    <source>
        <strain evidence="9">CBS 262.69</strain>
    </source>
</reference>
<organism evidence="9 10">
    <name type="scientific">Trichodelitschia bisporula</name>
    <dbReference type="NCBI Taxonomy" id="703511"/>
    <lineage>
        <taxon>Eukaryota</taxon>
        <taxon>Fungi</taxon>
        <taxon>Dikarya</taxon>
        <taxon>Ascomycota</taxon>
        <taxon>Pezizomycotina</taxon>
        <taxon>Dothideomycetes</taxon>
        <taxon>Dothideomycetes incertae sedis</taxon>
        <taxon>Phaeotrichales</taxon>
        <taxon>Phaeotrichaceae</taxon>
        <taxon>Trichodelitschia</taxon>
    </lineage>
</organism>
<keyword evidence="3" id="KW-0862">Zinc</keyword>
<evidence type="ECO:0000256" key="6">
    <source>
        <dbReference type="SAM" id="Coils"/>
    </source>
</evidence>
<dbReference type="PANTHER" id="PTHR13063">
    <property type="entry name" value="ENOS INTERACTING PROTEIN"/>
    <property type="match status" value="1"/>
</dbReference>
<evidence type="ECO:0000259" key="8">
    <source>
        <dbReference type="PROSITE" id="PS50089"/>
    </source>
</evidence>
<evidence type="ECO:0000256" key="4">
    <source>
        <dbReference type="PIRNR" id="PIRNR023577"/>
    </source>
</evidence>
<evidence type="ECO:0000256" key="3">
    <source>
        <dbReference type="ARBA" id="ARBA00022833"/>
    </source>
</evidence>
<dbReference type="GO" id="GO:0061630">
    <property type="term" value="F:ubiquitin protein ligase activity"/>
    <property type="evidence" value="ECO:0007669"/>
    <property type="project" value="InterPro"/>
</dbReference>
<dbReference type="OrthoDB" id="116827at2759"/>
<accession>A0A6G1I4L2</accession>
<dbReference type="Proteomes" id="UP000799640">
    <property type="component" value="Unassembled WGS sequence"/>
</dbReference>
<dbReference type="GO" id="GO:0005634">
    <property type="term" value="C:nucleus"/>
    <property type="evidence" value="ECO:0007669"/>
    <property type="project" value="UniProtKB-SubCell"/>
</dbReference>
<feature type="region of interest" description="Disordered" evidence="7">
    <location>
        <begin position="272"/>
        <end position="298"/>
    </location>
</feature>
<dbReference type="Pfam" id="PF14634">
    <property type="entry name" value="zf-RING_5"/>
    <property type="match status" value="1"/>
</dbReference>
<keyword evidence="2 5" id="KW-0863">Zinc-finger</keyword>
<comment type="similarity">
    <text evidence="4">Belongs to the NOSIP family.</text>
</comment>
<name>A0A6G1I4L2_9PEZI</name>
<dbReference type="AlphaFoldDB" id="A0A6G1I4L2"/>
<evidence type="ECO:0000256" key="1">
    <source>
        <dbReference type="ARBA" id="ARBA00022723"/>
    </source>
</evidence>
<dbReference type="SUPFAM" id="SSF57850">
    <property type="entry name" value="RING/U-box"/>
    <property type="match status" value="2"/>
</dbReference>
<keyword evidence="4" id="KW-0539">Nucleus</keyword>
<keyword evidence="10" id="KW-1185">Reference proteome</keyword>
<proteinExistence type="inferred from homology"/>
<dbReference type="SMART" id="SM00184">
    <property type="entry name" value="RING"/>
    <property type="match status" value="1"/>
</dbReference>
<evidence type="ECO:0000313" key="10">
    <source>
        <dbReference type="Proteomes" id="UP000799640"/>
    </source>
</evidence>
<dbReference type="InterPro" id="IPR013083">
    <property type="entry name" value="Znf_RING/FYVE/PHD"/>
</dbReference>
<dbReference type="InterPro" id="IPR001841">
    <property type="entry name" value="Znf_RING"/>
</dbReference>
<comment type="subcellular location">
    <subcellularLocation>
        <location evidence="4">Nucleus</location>
    </subcellularLocation>
</comment>
<dbReference type="EMBL" id="ML996690">
    <property type="protein sequence ID" value="KAF2403212.1"/>
    <property type="molecule type" value="Genomic_DNA"/>
</dbReference>
<evidence type="ECO:0000256" key="7">
    <source>
        <dbReference type="SAM" id="MobiDB-lite"/>
    </source>
</evidence>
<feature type="coiled-coil region" evidence="6">
    <location>
        <begin position="64"/>
        <end position="111"/>
    </location>
</feature>
<keyword evidence="6" id="KW-0175">Coiled coil</keyword>
<evidence type="ECO:0000313" key="9">
    <source>
        <dbReference type="EMBL" id="KAF2403212.1"/>
    </source>
</evidence>
<dbReference type="InterPro" id="IPR016818">
    <property type="entry name" value="NOSIP"/>
</dbReference>
<feature type="domain" description="RING-type" evidence="8">
    <location>
        <begin position="210"/>
        <end position="265"/>
    </location>
</feature>
<protein>
    <recommendedName>
        <fullName evidence="8">RING-type domain-containing protein</fullName>
    </recommendedName>
</protein>
<evidence type="ECO:0000256" key="5">
    <source>
        <dbReference type="PROSITE-ProRule" id="PRU00175"/>
    </source>
</evidence>
<gene>
    <name evidence="9" type="ORF">EJ06DRAFT_541928</name>
</gene>